<dbReference type="EMBL" id="PSQJ01000001">
    <property type="protein sequence ID" value="PTL86981.1"/>
    <property type="molecule type" value="Genomic_DNA"/>
</dbReference>
<accession>A0A2T4VYY3</accession>
<comment type="caution">
    <text evidence="5">The sequence shown here is derived from an EMBL/GenBank/DDBJ whole genome shotgun (WGS) entry which is preliminary data.</text>
</comment>
<dbReference type="SUPFAM" id="SSF53383">
    <property type="entry name" value="PLP-dependent transferases"/>
    <property type="match status" value="1"/>
</dbReference>
<sequence>MTHVKMYLYEEKLQRLKLRGRYRHLLRHEGIDFTSHDYLALSSSSILRENILSSLNSNISIGSGGSRLLRGNYDQHIELEEEAADFFGFEAMLYFGSGYTANIAVLSTLPQPNDLVLYDKLVHASIRAGIESGKAESIAISHNDVNSFADTISKWRKNGGTGFPWIVIESIYSMDGDMAPLCDLAKIANDHQGFIYVDEAHATGVCGHLGRGLTSHILKRDNLIVMHSCSKAIGVSGALVGAKKIICDYLVNYAKSFIYTTSPSPLLTSAVREALKLIQKTPDLHKSLINIINFTDKIATKTLGFSSKSHIQPIIIGNDKSTLKIAQKLQSAGFDVRAIRPPTVPINKARLRISITLNVDKLKIAKLFDILPKIISEEMS</sequence>
<evidence type="ECO:0000256" key="3">
    <source>
        <dbReference type="ARBA" id="ARBA00022898"/>
    </source>
</evidence>
<evidence type="ECO:0000313" key="5">
    <source>
        <dbReference type="EMBL" id="PTL86981.1"/>
    </source>
</evidence>
<keyword evidence="3" id="KW-0663">Pyridoxal phosphate</keyword>
<organism evidence="5 6">
    <name type="scientific">Candidatus Liberibacter europaeus</name>
    <dbReference type="NCBI Taxonomy" id="744859"/>
    <lineage>
        <taxon>Bacteria</taxon>
        <taxon>Pseudomonadati</taxon>
        <taxon>Pseudomonadota</taxon>
        <taxon>Alphaproteobacteria</taxon>
        <taxon>Hyphomicrobiales</taxon>
        <taxon>Rhizobiaceae</taxon>
        <taxon>Liberibacter</taxon>
    </lineage>
</organism>
<proteinExistence type="predicted"/>
<evidence type="ECO:0000259" key="4">
    <source>
        <dbReference type="Pfam" id="PF00155"/>
    </source>
</evidence>
<dbReference type="InterPro" id="IPR004839">
    <property type="entry name" value="Aminotransferase_I/II_large"/>
</dbReference>
<dbReference type="InterPro" id="IPR015424">
    <property type="entry name" value="PyrdxlP-dep_Trfase"/>
</dbReference>
<dbReference type="PANTHER" id="PTHR13693">
    <property type="entry name" value="CLASS II AMINOTRANSFERASE/8-AMINO-7-OXONONANOATE SYNTHASE"/>
    <property type="match status" value="1"/>
</dbReference>
<dbReference type="AlphaFoldDB" id="A0A2T4VYY3"/>
<feature type="domain" description="Aminotransferase class I/classII large" evidence="4">
    <location>
        <begin position="31"/>
        <end position="364"/>
    </location>
</feature>
<evidence type="ECO:0000256" key="2">
    <source>
        <dbReference type="ARBA" id="ARBA00022679"/>
    </source>
</evidence>
<evidence type="ECO:0000256" key="1">
    <source>
        <dbReference type="ARBA" id="ARBA00001933"/>
    </source>
</evidence>
<dbReference type="Gene3D" id="3.40.640.10">
    <property type="entry name" value="Type I PLP-dependent aspartate aminotransferase-like (Major domain)"/>
    <property type="match status" value="1"/>
</dbReference>
<dbReference type="InterPro" id="IPR015422">
    <property type="entry name" value="PyrdxlP-dep_Trfase_small"/>
</dbReference>
<dbReference type="Gene3D" id="3.90.1150.10">
    <property type="entry name" value="Aspartate Aminotransferase, domain 1"/>
    <property type="match status" value="1"/>
</dbReference>
<dbReference type="InterPro" id="IPR050087">
    <property type="entry name" value="AON_synthase_class-II"/>
</dbReference>
<keyword evidence="2" id="KW-0808">Transferase</keyword>
<name>A0A2T4VYY3_9HYPH</name>
<evidence type="ECO:0000313" key="6">
    <source>
        <dbReference type="Proteomes" id="UP000240811"/>
    </source>
</evidence>
<protein>
    <submittedName>
        <fullName evidence="5">8-amino-7-oxononanoate synthase</fullName>
    </submittedName>
</protein>
<dbReference type="InterPro" id="IPR015421">
    <property type="entry name" value="PyrdxlP-dep_Trfase_major"/>
</dbReference>
<dbReference type="GO" id="GO:0030170">
    <property type="term" value="F:pyridoxal phosphate binding"/>
    <property type="evidence" value="ECO:0007669"/>
    <property type="project" value="InterPro"/>
</dbReference>
<reference evidence="6" key="1">
    <citation type="submission" date="2018-02" db="EMBL/GenBank/DDBJ databases">
        <title>Genome sequence of Candidatus Liberibacter europaeus.</title>
        <authorList>
            <person name="Frampton R.A."/>
            <person name="Thompson S.M."/>
            <person name="David C."/>
            <person name="Addison S.M."/>
            <person name="Smith G.R."/>
        </authorList>
    </citation>
    <scope>NUCLEOTIDE SEQUENCE [LARGE SCALE GENOMIC DNA]</scope>
</reference>
<gene>
    <name evidence="5" type="ORF">C4617_00770</name>
</gene>
<dbReference type="GO" id="GO:0008710">
    <property type="term" value="F:8-amino-7-oxononanoate synthase activity"/>
    <property type="evidence" value="ECO:0007669"/>
    <property type="project" value="TreeGrafter"/>
</dbReference>
<dbReference type="Proteomes" id="UP000240811">
    <property type="component" value="Unassembled WGS sequence"/>
</dbReference>
<dbReference type="GO" id="GO:0009102">
    <property type="term" value="P:biotin biosynthetic process"/>
    <property type="evidence" value="ECO:0007669"/>
    <property type="project" value="TreeGrafter"/>
</dbReference>
<dbReference type="PANTHER" id="PTHR13693:SF100">
    <property type="entry name" value="8-AMINO-7-OXONONANOATE SYNTHASE"/>
    <property type="match status" value="1"/>
</dbReference>
<comment type="cofactor">
    <cofactor evidence="1">
        <name>pyridoxal 5'-phosphate</name>
        <dbReference type="ChEBI" id="CHEBI:597326"/>
    </cofactor>
</comment>
<dbReference type="Pfam" id="PF00155">
    <property type="entry name" value="Aminotran_1_2"/>
    <property type="match status" value="1"/>
</dbReference>